<dbReference type="GO" id="GO:0005737">
    <property type="term" value="C:cytoplasm"/>
    <property type="evidence" value="ECO:0007669"/>
    <property type="project" value="UniProtKB-SubCell"/>
</dbReference>
<keyword evidence="7" id="KW-0690">Ribosome biogenesis</keyword>
<dbReference type="PANTHER" id="PTHR46986">
    <property type="entry name" value="ENDORIBONUCLEASE YBEY, CHLOROPLASTIC"/>
    <property type="match status" value="1"/>
</dbReference>
<sequence>MIQFFFENTDEIALNPDIISWLKEVIISENKKPGILNFILCNDAYLLEINRQYLQHDYFTDIISFDYTKGKIISGDIFVSLQRISENASQFDSGFEEELKRVLVHGILHLCGYHDKTEAEINEMRSKENYYLKTFPL</sequence>
<name>A0A368MZU5_9FLAO</name>
<keyword evidence="9" id="KW-1185">Reference proteome</keyword>
<protein>
    <recommendedName>
        <fullName evidence="7">Endoribonuclease YbeY</fullName>
        <ecNumber evidence="7">3.1.-.-</ecNumber>
    </recommendedName>
</protein>
<comment type="cofactor">
    <cofactor evidence="7">
        <name>Zn(2+)</name>
        <dbReference type="ChEBI" id="CHEBI:29105"/>
    </cofactor>
    <text evidence="7">Binds 1 zinc ion.</text>
</comment>
<evidence type="ECO:0000256" key="2">
    <source>
        <dbReference type="ARBA" id="ARBA00022722"/>
    </source>
</evidence>
<proteinExistence type="inferred from homology"/>
<keyword evidence="5 7" id="KW-0378">Hydrolase</keyword>
<dbReference type="GO" id="GO:0004521">
    <property type="term" value="F:RNA endonuclease activity"/>
    <property type="evidence" value="ECO:0007669"/>
    <property type="project" value="UniProtKB-UniRule"/>
</dbReference>
<accession>A0A368MZU5</accession>
<gene>
    <name evidence="7 8" type="primary">ybeY</name>
    <name evidence="8" type="ORF">DQ356_04500</name>
</gene>
<dbReference type="AlphaFoldDB" id="A0A368MZU5"/>
<keyword evidence="7" id="KW-0963">Cytoplasm</keyword>
<dbReference type="EC" id="3.1.-.-" evidence="7"/>
<dbReference type="HAMAP" id="MF_00009">
    <property type="entry name" value="Endoribonucl_YbeY"/>
    <property type="match status" value="1"/>
</dbReference>
<dbReference type="OrthoDB" id="9811984at2"/>
<dbReference type="PANTHER" id="PTHR46986:SF1">
    <property type="entry name" value="ENDORIBONUCLEASE YBEY, CHLOROPLASTIC"/>
    <property type="match status" value="1"/>
</dbReference>
<dbReference type="GO" id="GO:0006364">
    <property type="term" value="P:rRNA processing"/>
    <property type="evidence" value="ECO:0007669"/>
    <property type="project" value="UniProtKB-UniRule"/>
</dbReference>
<keyword evidence="2 7" id="KW-0540">Nuclease</keyword>
<reference evidence="8 9" key="1">
    <citation type="submission" date="2018-07" db="EMBL/GenBank/DDBJ databases">
        <title>Chryseobacterium lacus sp. nov., isolated from lake water.</title>
        <authorList>
            <person name="Li C.-M."/>
        </authorList>
    </citation>
    <scope>NUCLEOTIDE SEQUENCE [LARGE SCALE GENOMIC DNA]</scope>
    <source>
        <strain evidence="8 9">YLOS41</strain>
    </source>
</reference>
<evidence type="ECO:0000313" key="9">
    <source>
        <dbReference type="Proteomes" id="UP000252172"/>
    </source>
</evidence>
<comment type="similarity">
    <text evidence="1 7">Belongs to the endoribonuclease YbeY family.</text>
</comment>
<dbReference type="SUPFAM" id="SSF55486">
    <property type="entry name" value="Metalloproteases ('zincins'), catalytic domain"/>
    <property type="match status" value="1"/>
</dbReference>
<dbReference type="EMBL" id="QPIE01000003">
    <property type="protein sequence ID" value="RCU43430.1"/>
    <property type="molecule type" value="Genomic_DNA"/>
</dbReference>
<dbReference type="RefSeq" id="WP_114303283.1">
    <property type="nucleotide sequence ID" value="NZ_QPIE01000003.1"/>
</dbReference>
<feature type="binding site" evidence="7">
    <location>
        <position position="109"/>
    </location>
    <ligand>
        <name>Zn(2+)</name>
        <dbReference type="ChEBI" id="CHEBI:29105"/>
        <note>catalytic</note>
    </ligand>
</feature>
<feature type="binding site" evidence="7">
    <location>
        <position position="105"/>
    </location>
    <ligand>
        <name>Zn(2+)</name>
        <dbReference type="ChEBI" id="CHEBI:29105"/>
        <note>catalytic</note>
    </ligand>
</feature>
<dbReference type="Pfam" id="PF02130">
    <property type="entry name" value="YbeY"/>
    <property type="match status" value="1"/>
</dbReference>
<evidence type="ECO:0000256" key="3">
    <source>
        <dbReference type="ARBA" id="ARBA00022723"/>
    </source>
</evidence>
<dbReference type="GO" id="GO:0004222">
    <property type="term" value="F:metalloendopeptidase activity"/>
    <property type="evidence" value="ECO:0007669"/>
    <property type="project" value="InterPro"/>
</dbReference>
<comment type="caution">
    <text evidence="8">The sequence shown here is derived from an EMBL/GenBank/DDBJ whole genome shotgun (WGS) entry which is preliminary data.</text>
</comment>
<dbReference type="Proteomes" id="UP000252172">
    <property type="component" value="Unassembled WGS sequence"/>
</dbReference>
<evidence type="ECO:0000256" key="6">
    <source>
        <dbReference type="ARBA" id="ARBA00022833"/>
    </source>
</evidence>
<organism evidence="8 9">
    <name type="scientific">Chryseobacterium lacus</name>
    <dbReference type="NCBI Taxonomy" id="2058346"/>
    <lineage>
        <taxon>Bacteria</taxon>
        <taxon>Pseudomonadati</taxon>
        <taxon>Bacteroidota</taxon>
        <taxon>Flavobacteriia</taxon>
        <taxon>Flavobacteriales</taxon>
        <taxon>Weeksellaceae</taxon>
        <taxon>Chryseobacterium group</taxon>
        <taxon>Chryseobacterium</taxon>
    </lineage>
</organism>
<dbReference type="GO" id="GO:0008270">
    <property type="term" value="F:zinc ion binding"/>
    <property type="evidence" value="ECO:0007669"/>
    <property type="project" value="UniProtKB-UniRule"/>
</dbReference>
<keyword evidence="7" id="KW-0698">rRNA processing</keyword>
<feature type="binding site" evidence="7">
    <location>
        <position position="115"/>
    </location>
    <ligand>
        <name>Zn(2+)</name>
        <dbReference type="ChEBI" id="CHEBI:29105"/>
        <note>catalytic</note>
    </ligand>
</feature>
<dbReference type="NCBIfam" id="TIGR00043">
    <property type="entry name" value="rRNA maturation RNase YbeY"/>
    <property type="match status" value="1"/>
</dbReference>
<keyword evidence="3 7" id="KW-0479">Metal-binding</keyword>
<dbReference type="InterPro" id="IPR023091">
    <property type="entry name" value="MetalPrtase_cat_dom_sf_prd"/>
</dbReference>
<dbReference type="Gene3D" id="3.40.390.30">
    <property type="entry name" value="Metalloproteases ('zincins'), catalytic domain"/>
    <property type="match status" value="1"/>
</dbReference>
<evidence type="ECO:0000256" key="5">
    <source>
        <dbReference type="ARBA" id="ARBA00022801"/>
    </source>
</evidence>
<dbReference type="InterPro" id="IPR002036">
    <property type="entry name" value="YbeY"/>
</dbReference>
<comment type="function">
    <text evidence="7">Single strand-specific metallo-endoribonuclease involved in late-stage 70S ribosome quality control and in maturation of the 3' terminus of the 16S rRNA.</text>
</comment>
<evidence type="ECO:0000256" key="1">
    <source>
        <dbReference type="ARBA" id="ARBA00010875"/>
    </source>
</evidence>
<evidence type="ECO:0000313" key="8">
    <source>
        <dbReference type="EMBL" id="RCU43430.1"/>
    </source>
</evidence>
<keyword evidence="4 7" id="KW-0255">Endonuclease</keyword>
<keyword evidence="6 7" id="KW-0862">Zinc</keyword>
<evidence type="ECO:0000256" key="7">
    <source>
        <dbReference type="HAMAP-Rule" id="MF_00009"/>
    </source>
</evidence>
<comment type="subcellular location">
    <subcellularLocation>
        <location evidence="7">Cytoplasm</location>
    </subcellularLocation>
</comment>
<evidence type="ECO:0000256" key="4">
    <source>
        <dbReference type="ARBA" id="ARBA00022759"/>
    </source>
</evidence>